<reference evidence="2 3" key="1">
    <citation type="journal article" date="2021" name="Nat. Plants">
        <title>The Taxus genome provides insights into paclitaxel biosynthesis.</title>
        <authorList>
            <person name="Xiong X."/>
            <person name="Gou J."/>
            <person name="Liao Q."/>
            <person name="Li Y."/>
            <person name="Zhou Q."/>
            <person name="Bi G."/>
            <person name="Li C."/>
            <person name="Du R."/>
            <person name="Wang X."/>
            <person name="Sun T."/>
            <person name="Guo L."/>
            <person name="Liang H."/>
            <person name="Lu P."/>
            <person name="Wu Y."/>
            <person name="Zhang Z."/>
            <person name="Ro D.K."/>
            <person name="Shang Y."/>
            <person name="Huang S."/>
            <person name="Yan J."/>
        </authorList>
    </citation>
    <scope>NUCLEOTIDE SEQUENCE [LARGE SCALE GENOMIC DNA]</scope>
    <source>
        <strain evidence="2">Ta-2019</strain>
    </source>
</reference>
<feature type="non-terminal residue" evidence="2">
    <location>
        <position position="1"/>
    </location>
</feature>
<dbReference type="Proteomes" id="UP000824469">
    <property type="component" value="Unassembled WGS sequence"/>
</dbReference>
<protein>
    <recommendedName>
        <fullName evidence="1">Histidine biosynthesis HisG C-terminal domain-containing protein</fullName>
    </recommendedName>
</protein>
<dbReference type="Pfam" id="PF08029">
    <property type="entry name" value="HisG_C"/>
    <property type="match status" value="1"/>
</dbReference>
<proteinExistence type="predicted"/>
<dbReference type="AlphaFoldDB" id="A0AA38LGN4"/>
<dbReference type="PANTHER" id="PTHR21403">
    <property type="entry name" value="ATP PHOSPHORIBOSYLTRANSFERASE ATP-PRTASE"/>
    <property type="match status" value="1"/>
</dbReference>
<name>A0AA38LGN4_TAXCH</name>
<dbReference type="InterPro" id="IPR001348">
    <property type="entry name" value="ATP_PRibTrfase_HisG"/>
</dbReference>
<comment type="caution">
    <text evidence="2">The sequence shown here is derived from an EMBL/GenBank/DDBJ whole genome shotgun (WGS) entry which is preliminary data.</text>
</comment>
<feature type="domain" description="Histidine biosynthesis HisG C-terminal" evidence="1">
    <location>
        <begin position="1"/>
        <end position="67"/>
    </location>
</feature>
<feature type="non-terminal residue" evidence="2">
    <location>
        <position position="67"/>
    </location>
</feature>
<dbReference type="GO" id="GO:0000287">
    <property type="term" value="F:magnesium ion binding"/>
    <property type="evidence" value="ECO:0007669"/>
    <property type="project" value="InterPro"/>
</dbReference>
<evidence type="ECO:0000313" key="3">
    <source>
        <dbReference type="Proteomes" id="UP000824469"/>
    </source>
</evidence>
<accession>A0AA38LGN4</accession>
<dbReference type="EMBL" id="JAHRHJ020000003">
    <property type="protein sequence ID" value="KAH9323749.1"/>
    <property type="molecule type" value="Genomic_DNA"/>
</dbReference>
<sequence length="67" mass="7602">VTANMRGSSAQEVAERIFMHTDFHGFQGPTVSPVYWENAGEVETGYYAIVICVPKHRLYESVRQLRA</sequence>
<organism evidence="2 3">
    <name type="scientific">Taxus chinensis</name>
    <name type="common">Chinese yew</name>
    <name type="synonym">Taxus wallichiana var. chinensis</name>
    <dbReference type="NCBI Taxonomy" id="29808"/>
    <lineage>
        <taxon>Eukaryota</taxon>
        <taxon>Viridiplantae</taxon>
        <taxon>Streptophyta</taxon>
        <taxon>Embryophyta</taxon>
        <taxon>Tracheophyta</taxon>
        <taxon>Spermatophyta</taxon>
        <taxon>Pinopsida</taxon>
        <taxon>Pinidae</taxon>
        <taxon>Conifers II</taxon>
        <taxon>Cupressales</taxon>
        <taxon>Taxaceae</taxon>
        <taxon>Taxus</taxon>
    </lineage>
</organism>
<keyword evidence="3" id="KW-1185">Reference proteome</keyword>
<dbReference type="PANTHER" id="PTHR21403:SF8">
    <property type="entry name" value="ATP PHOSPHORIBOSYLTRANSFERASE"/>
    <property type="match status" value="1"/>
</dbReference>
<evidence type="ECO:0000313" key="2">
    <source>
        <dbReference type="EMBL" id="KAH9323749.1"/>
    </source>
</evidence>
<dbReference type="GO" id="GO:0000105">
    <property type="term" value="P:L-histidine biosynthetic process"/>
    <property type="evidence" value="ECO:0007669"/>
    <property type="project" value="UniProtKB-KW"/>
</dbReference>
<dbReference type="InterPro" id="IPR013115">
    <property type="entry name" value="HisG_C"/>
</dbReference>
<dbReference type="GO" id="GO:0003879">
    <property type="term" value="F:ATP phosphoribosyltransferase activity"/>
    <property type="evidence" value="ECO:0007669"/>
    <property type="project" value="UniProtKB-EC"/>
</dbReference>
<evidence type="ECO:0000259" key="1">
    <source>
        <dbReference type="Pfam" id="PF08029"/>
    </source>
</evidence>
<gene>
    <name evidence="2" type="ORF">KI387_018388</name>
</gene>
<dbReference type="GO" id="GO:0005737">
    <property type="term" value="C:cytoplasm"/>
    <property type="evidence" value="ECO:0007669"/>
    <property type="project" value="InterPro"/>
</dbReference>